<feature type="compositionally biased region" description="Basic and acidic residues" evidence="1">
    <location>
        <begin position="36"/>
        <end position="64"/>
    </location>
</feature>
<keyword evidence="3" id="KW-1185">Reference proteome</keyword>
<organism evidence="2 3">
    <name type="scientific">Lichtheimia ornata</name>
    <dbReference type="NCBI Taxonomy" id="688661"/>
    <lineage>
        <taxon>Eukaryota</taxon>
        <taxon>Fungi</taxon>
        <taxon>Fungi incertae sedis</taxon>
        <taxon>Mucoromycota</taxon>
        <taxon>Mucoromycotina</taxon>
        <taxon>Mucoromycetes</taxon>
        <taxon>Mucorales</taxon>
        <taxon>Lichtheimiaceae</taxon>
        <taxon>Lichtheimia</taxon>
    </lineage>
</organism>
<accession>A0AAD7XV52</accession>
<dbReference type="GeneID" id="83220481"/>
<name>A0AAD7XV52_9FUNG</name>
<feature type="region of interest" description="Disordered" evidence="1">
    <location>
        <begin position="23"/>
        <end position="64"/>
    </location>
</feature>
<dbReference type="EMBL" id="JARTCD010000330">
    <property type="protein sequence ID" value="KAJ8651292.1"/>
    <property type="molecule type" value="Genomic_DNA"/>
</dbReference>
<evidence type="ECO:0000256" key="1">
    <source>
        <dbReference type="SAM" id="MobiDB-lite"/>
    </source>
</evidence>
<protein>
    <submittedName>
        <fullName evidence="2">Uncharacterized protein</fullName>
    </submittedName>
</protein>
<reference evidence="2 3" key="1">
    <citation type="submission" date="2023-03" db="EMBL/GenBank/DDBJ databases">
        <title>Genome sequence of Lichtheimia ornata CBS 291.66.</title>
        <authorList>
            <person name="Mohabir J.T."/>
            <person name="Shea T.P."/>
            <person name="Kurbessoian T."/>
            <person name="Berby B."/>
            <person name="Fontaine J."/>
            <person name="Livny J."/>
            <person name="Gnirke A."/>
            <person name="Stajich J.E."/>
            <person name="Cuomo C.A."/>
        </authorList>
    </citation>
    <scope>NUCLEOTIDE SEQUENCE [LARGE SCALE GENOMIC DNA]</scope>
    <source>
        <strain evidence="2">CBS 291.66</strain>
    </source>
</reference>
<dbReference type="RefSeq" id="XP_058336207.1">
    <property type="nucleotide sequence ID" value="XM_058493026.1"/>
</dbReference>
<evidence type="ECO:0000313" key="3">
    <source>
        <dbReference type="Proteomes" id="UP001234581"/>
    </source>
</evidence>
<evidence type="ECO:0000313" key="2">
    <source>
        <dbReference type="EMBL" id="KAJ8651292.1"/>
    </source>
</evidence>
<comment type="caution">
    <text evidence="2">The sequence shown here is derived from an EMBL/GenBank/DDBJ whole genome shotgun (WGS) entry which is preliminary data.</text>
</comment>
<dbReference type="AlphaFoldDB" id="A0AAD7XV52"/>
<proteinExistence type="predicted"/>
<feature type="non-terminal residue" evidence="2">
    <location>
        <position position="1"/>
    </location>
</feature>
<dbReference type="Proteomes" id="UP001234581">
    <property type="component" value="Unassembled WGS sequence"/>
</dbReference>
<gene>
    <name evidence="2" type="ORF">O0I10_013219</name>
</gene>
<sequence>PVKMAQKMPKLEGAALERELARYFDDGSSAEGSQQDIEKAPQPDGDKAQDGGKAQDVEKVAVDA</sequence>